<evidence type="ECO:0000313" key="2">
    <source>
        <dbReference type="Proteomes" id="UP000623958"/>
    </source>
</evidence>
<dbReference type="Proteomes" id="UP000623958">
    <property type="component" value="Unassembled WGS sequence"/>
</dbReference>
<protein>
    <submittedName>
        <fullName evidence="1">Uncharacterized protein</fullName>
    </submittedName>
</protein>
<gene>
    <name evidence="1" type="ORF">GCM10009090_34270</name>
</gene>
<dbReference type="EMBL" id="BNBA01000040">
    <property type="protein sequence ID" value="GHH59771.1"/>
    <property type="molecule type" value="Genomic_DNA"/>
</dbReference>
<sequence length="90" mass="9965">MSVQRGILFADSTRGAGLQFQTASGLYLSQSIYYDWDHMFTPHWSSVLLEGRLLPQAASRDDALRTCCARRRSRRRCGAGLAAIGSIPFA</sequence>
<reference evidence="1" key="1">
    <citation type="journal article" date="2014" name="Int. J. Syst. Evol. Microbiol.">
        <title>Complete genome sequence of Corynebacterium casei LMG S-19264T (=DSM 44701T), isolated from a smear-ripened cheese.</title>
        <authorList>
            <consortium name="US DOE Joint Genome Institute (JGI-PGF)"/>
            <person name="Walter F."/>
            <person name="Albersmeier A."/>
            <person name="Kalinowski J."/>
            <person name="Ruckert C."/>
        </authorList>
    </citation>
    <scope>NUCLEOTIDE SEQUENCE</scope>
    <source>
        <strain evidence="1">JCM 13306</strain>
    </source>
</reference>
<name>A0A919KJH2_9XANT</name>
<comment type="caution">
    <text evidence="1">The sequence shown here is derived from an EMBL/GenBank/DDBJ whole genome shotgun (WGS) entry which is preliminary data.</text>
</comment>
<reference evidence="1" key="2">
    <citation type="submission" date="2020-09" db="EMBL/GenBank/DDBJ databases">
        <authorList>
            <person name="Sun Q."/>
            <person name="Ohkuma M."/>
        </authorList>
    </citation>
    <scope>NUCLEOTIDE SEQUENCE</scope>
    <source>
        <strain evidence="1">JCM 13306</strain>
    </source>
</reference>
<accession>A0A919KJH2</accession>
<organism evidence="1 2">
    <name type="scientific">Xanthomonas boreopolis</name>
    <dbReference type="NCBI Taxonomy" id="86183"/>
    <lineage>
        <taxon>Bacteria</taxon>
        <taxon>Pseudomonadati</taxon>
        <taxon>Pseudomonadota</taxon>
        <taxon>Gammaproteobacteria</taxon>
        <taxon>Lysobacterales</taxon>
        <taxon>Lysobacteraceae</taxon>
        <taxon>Xanthomonas</taxon>
    </lineage>
</organism>
<proteinExistence type="predicted"/>
<evidence type="ECO:0000313" key="1">
    <source>
        <dbReference type="EMBL" id="GHH59771.1"/>
    </source>
</evidence>
<keyword evidence="2" id="KW-1185">Reference proteome</keyword>
<dbReference type="RefSeq" id="WP_434027584.1">
    <property type="nucleotide sequence ID" value="NZ_BNBA01000040.1"/>
</dbReference>
<dbReference type="AlphaFoldDB" id="A0A919KJH2"/>